<protein>
    <submittedName>
        <fullName evidence="1">Uncharacterized protein</fullName>
    </submittedName>
</protein>
<dbReference type="EMBL" id="JAFDVH010000005">
    <property type="protein sequence ID" value="KAG7478123.1"/>
    <property type="molecule type" value="Genomic_DNA"/>
</dbReference>
<reference evidence="1" key="1">
    <citation type="submission" date="2021-01" db="EMBL/GenBank/DDBJ databases">
        <authorList>
            <person name="Zahm M."/>
            <person name="Roques C."/>
            <person name="Cabau C."/>
            <person name="Klopp C."/>
            <person name="Donnadieu C."/>
            <person name="Jouanno E."/>
            <person name="Lampietro C."/>
            <person name="Louis A."/>
            <person name="Herpin A."/>
            <person name="Echchiki A."/>
            <person name="Berthelot C."/>
            <person name="Parey E."/>
            <person name="Roest-Crollius H."/>
            <person name="Braasch I."/>
            <person name="Postlethwait J."/>
            <person name="Bobe J."/>
            <person name="Montfort J."/>
            <person name="Bouchez O."/>
            <person name="Begum T."/>
            <person name="Mejri S."/>
            <person name="Adams A."/>
            <person name="Chen W.-J."/>
            <person name="Guiguen Y."/>
        </authorList>
    </citation>
    <scope>NUCLEOTIDE SEQUENCE</scope>
    <source>
        <strain evidence="1">YG-15Mar2019-1</strain>
        <tissue evidence="1">Brain</tissue>
    </source>
</reference>
<dbReference type="AlphaFoldDB" id="A0A9D3Q6A9"/>
<gene>
    <name evidence="1" type="ORF">MATL_G00077110</name>
</gene>
<name>A0A9D3Q6A9_MEGAT</name>
<comment type="caution">
    <text evidence="1">The sequence shown here is derived from an EMBL/GenBank/DDBJ whole genome shotgun (WGS) entry which is preliminary data.</text>
</comment>
<organism evidence="1 2">
    <name type="scientific">Megalops atlanticus</name>
    <name type="common">Tarpon</name>
    <name type="synonym">Clupea gigantea</name>
    <dbReference type="NCBI Taxonomy" id="7932"/>
    <lineage>
        <taxon>Eukaryota</taxon>
        <taxon>Metazoa</taxon>
        <taxon>Chordata</taxon>
        <taxon>Craniata</taxon>
        <taxon>Vertebrata</taxon>
        <taxon>Euteleostomi</taxon>
        <taxon>Actinopterygii</taxon>
        <taxon>Neopterygii</taxon>
        <taxon>Teleostei</taxon>
        <taxon>Elopiformes</taxon>
        <taxon>Megalopidae</taxon>
        <taxon>Megalops</taxon>
    </lineage>
</organism>
<dbReference type="Proteomes" id="UP001046870">
    <property type="component" value="Chromosome 5"/>
</dbReference>
<evidence type="ECO:0000313" key="2">
    <source>
        <dbReference type="Proteomes" id="UP001046870"/>
    </source>
</evidence>
<accession>A0A9D3Q6A9</accession>
<sequence>MTSEVASQRLRAAPKRTRCLVIMAEKITNSSPPQQHPVTDHPLIVWLSDTQLQKFPRQASAYPKLQPHLFKAFISSAAEQTHTVTQPLAVPENLGKSGNIWLCTLPANHWFLHFQ</sequence>
<evidence type="ECO:0000313" key="1">
    <source>
        <dbReference type="EMBL" id="KAG7478123.1"/>
    </source>
</evidence>
<keyword evidence="2" id="KW-1185">Reference proteome</keyword>
<proteinExistence type="predicted"/>